<reference evidence="4" key="1">
    <citation type="journal article" date="2019" name="Int. J. Syst. Evol. Microbiol.">
        <title>The Global Catalogue of Microorganisms (GCM) 10K type strain sequencing project: providing services to taxonomists for standard genome sequencing and annotation.</title>
        <authorList>
            <consortium name="The Broad Institute Genomics Platform"/>
            <consortium name="The Broad Institute Genome Sequencing Center for Infectious Disease"/>
            <person name="Wu L."/>
            <person name="Ma J."/>
        </authorList>
    </citation>
    <scope>NUCLEOTIDE SEQUENCE [LARGE SCALE GENOMIC DNA]</scope>
    <source>
        <strain evidence="4">CGMCC 1.10832</strain>
    </source>
</reference>
<dbReference type="PROSITE" id="PS51257">
    <property type="entry name" value="PROKAR_LIPOPROTEIN"/>
    <property type="match status" value="1"/>
</dbReference>
<evidence type="ECO:0000313" key="3">
    <source>
        <dbReference type="EMBL" id="GGC50187.1"/>
    </source>
</evidence>
<keyword evidence="4" id="KW-1185">Reference proteome</keyword>
<dbReference type="PANTHER" id="PTHR10900">
    <property type="entry name" value="PERIOSTIN-RELATED"/>
    <property type="match status" value="1"/>
</dbReference>
<dbReference type="InterPro" id="IPR050904">
    <property type="entry name" value="Adhesion/Biosynth-related"/>
</dbReference>
<organism evidence="3 4">
    <name type="scientific">Marivirga lumbricoides</name>
    <dbReference type="NCBI Taxonomy" id="1046115"/>
    <lineage>
        <taxon>Bacteria</taxon>
        <taxon>Pseudomonadati</taxon>
        <taxon>Bacteroidota</taxon>
        <taxon>Cytophagia</taxon>
        <taxon>Cytophagales</taxon>
        <taxon>Marivirgaceae</taxon>
        <taxon>Marivirga</taxon>
    </lineage>
</organism>
<dbReference type="RefSeq" id="WP_229712669.1">
    <property type="nucleotide sequence ID" value="NZ_BAABHU010000014.1"/>
</dbReference>
<comment type="caution">
    <text evidence="3">The sequence shown here is derived from an EMBL/GenBank/DDBJ whole genome shotgun (WGS) entry which is preliminary data.</text>
</comment>
<dbReference type="EMBL" id="BMEC01000014">
    <property type="protein sequence ID" value="GGC50187.1"/>
    <property type="molecule type" value="Genomic_DNA"/>
</dbReference>
<dbReference type="InterPro" id="IPR000782">
    <property type="entry name" value="FAS1_domain"/>
</dbReference>
<proteinExistence type="predicted"/>
<dbReference type="Pfam" id="PF02469">
    <property type="entry name" value="Fasciclin"/>
    <property type="match status" value="1"/>
</dbReference>
<dbReference type="Gene3D" id="2.30.180.10">
    <property type="entry name" value="FAS1 domain"/>
    <property type="match status" value="1"/>
</dbReference>
<dbReference type="PROSITE" id="PS50213">
    <property type="entry name" value="FAS1"/>
    <property type="match status" value="1"/>
</dbReference>
<protein>
    <recommendedName>
        <fullName evidence="2">FAS1 domain-containing protein</fullName>
    </recommendedName>
</protein>
<gene>
    <name evidence="3" type="ORF">GCM10011506_39800</name>
</gene>
<evidence type="ECO:0000313" key="4">
    <source>
        <dbReference type="Proteomes" id="UP000636010"/>
    </source>
</evidence>
<evidence type="ECO:0000259" key="2">
    <source>
        <dbReference type="PROSITE" id="PS50213"/>
    </source>
</evidence>
<dbReference type="Proteomes" id="UP000636010">
    <property type="component" value="Unassembled WGS sequence"/>
</dbReference>
<keyword evidence="1" id="KW-0732">Signal</keyword>
<feature type="chain" id="PRO_5047006608" description="FAS1 domain-containing protein" evidence="1">
    <location>
        <begin position="24"/>
        <end position="198"/>
    </location>
</feature>
<name>A0ABQ1N760_9BACT</name>
<dbReference type="SMART" id="SM00554">
    <property type="entry name" value="FAS1"/>
    <property type="match status" value="1"/>
</dbReference>
<accession>A0ABQ1N760</accession>
<feature type="signal peptide" evidence="1">
    <location>
        <begin position="1"/>
        <end position="23"/>
    </location>
</feature>
<sequence>MKNNKFTLLVAIFVAVILVSSCGDGGKAAKEKATADSIRVADSVAQVEKAAQMKADSIAALPKSIAETAMNAEQLSTLVAALQQAELVETFKGEGNFTVFAPTNEAFASVQETVDMLLKEENKSKLQSVLKYHVVDGATMAADLTDGQELTTLQGEKLKVTIKDDKVMINEAEVVTADVKASNGVVHVINKVVVPKKM</sequence>
<feature type="domain" description="FAS1" evidence="2">
    <location>
        <begin position="62"/>
        <end position="193"/>
    </location>
</feature>
<dbReference type="SUPFAM" id="SSF82153">
    <property type="entry name" value="FAS1 domain"/>
    <property type="match status" value="1"/>
</dbReference>
<dbReference type="InterPro" id="IPR036378">
    <property type="entry name" value="FAS1_dom_sf"/>
</dbReference>
<evidence type="ECO:0000256" key="1">
    <source>
        <dbReference type="SAM" id="SignalP"/>
    </source>
</evidence>
<dbReference type="PANTHER" id="PTHR10900:SF77">
    <property type="entry name" value="FI19380P1"/>
    <property type="match status" value="1"/>
</dbReference>